<name>A0A1N6MZ25_9GAMM</name>
<dbReference type="AlphaFoldDB" id="A0A1N6MZ25"/>
<gene>
    <name evidence="1" type="ORF">XIS1_510004</name>
</gene>
<dbReference type="Proteomes" id="UP000196435">
    <property type="component" value="Unassembled WGS sequence"/>
</dbReference>
<accession>A0A1N6MZ25</accession>
<proteinExistence type="predicted"/>
<evidence type="ECO:0000313" key="2">
    <source>
        <dbReference type="Proteomes" id="UP000196435"/>
    </source>
</evidence>
<protein>
    <submittedName>
        <fullName evidence="1">Uncharacterized protein</fullName>
    </submittedName>
</protein>
<reference evidence="2" key="1">
    <citation type="submission" date="2016-12" db="EMBL/GenBank/DDBJ databases">
        <authorList>
            <person name="Gaudriault S."/>
        </authorList>
    </citation>
    <scope>NUCLEOTIDE SEQUENCE [LARGE SCALE GENOMIC DNA]</scope>
    <source>
        <strain evidence="2">HGB1681 (deposited as PTA-6826 in the American Type Culture Collection)</strain>
    </source>
</reference>
<dbReference type="EMBL" id="FTLG01000194">
    <property type="protein sequence ID" value="SIP74070.1"/>
    <property type="molecule type" value="Genomic_DNA"/>
</dbReference>
<organism evidence="1 2">
    <name type="scientific">Xenorhabdus innexi</name>
    <dbReference type="NCBI Taxonomy" id="290109"/>
    <lineage>
        <taxon>Bacteria</taxon>
        <taxon>Pseudomonadati</taxon>
        <taxon>Pseudomonadota</taxon>
        <taxon>Gammaproteobacteria</taxon>
        <taxon>Enterobacterales</taxon>
        <taxon>Morganellaceae</taxon>
        <taxon>Xenorhabdus</taxon>
    </lineage>
</organism>
<evidence type="ECO:0000313" key="1">
    <source>
        <dbReference type="EMBL" id="SIP74070.1"/>
    </source>
</evidence>
<sequence length="65" mass="7511">MATTPDSKISENKIIVTLRIKSEITDKNRNQREIISGHFCYLYAGISHNALGHSPQFPVWIHRLY</sequence>